<dbReference type="Proteomes" id="UP000596742">
    <property type="component" value="Unassembled WGS sequence"/>
</dbReference>
<name>A0A8B6F8J3_MYTGA</name>
<accession>A0A8B6F8J3</accession>
<organism evidence="1 2">
    <name type="scientific">Mytilus galloprovincialis</name>
    <name type="common">Mediterranean mussel</name>
    <dbReference type="NCBI Taxonomy" id="29158"/>
    <lineage>
        <taxon>Eukaryota</taxon>
        <taxon>Metazoa</taxon>
        <taxon>Spiralia</taxon>
        <taxon>Lophotrochozoa</taxon>
        <taxon>Mollusca</taxon>
        <taxon>Bivalvia</taxon>
        <taxon>Autobranchia</taxon>
        <taxon>Pteriomorphia</taxon>
        <taxon>Mytilida</taxon>
        <taxon>Mytiloidea</taxon>
        <taxon>Mytilidae</taxon>
        <taxon>Mytilinae</taxon>
        <taxon>Mytilus</taxon>
    </lineage>
</organism>
<keyword evidence="2" id="KW-1185">Reference proteome</keyword>
<gene>
    <name evidence="1" type="ORF">MGAL_10B032516</name>
</gene>
<proteinExistence type="predicted"/>
<protein>
    <submittedName>
        <fullName evidence="1">Uncharacterized protein</fullName>
    </submittedName>
</protein>
<evidence type="ECO:0000313" key="2">
    <source>
        <dbReference type="Proteomes" id="UP000596742"/>
    </source>
</evidence>
<dbReference type="AlphaFoldDB" id="A0A8B6F8J3"/>
<reference evidence="1" key="1">
    <citation type="submission" date="2018-11" db="EMBL/GenBank/DDBJ databases">
        <authorList>
            <person name="Alioto T."/>
            <person name="Alioto T."/>
        </authorList>
    </citation>
    <scope>NUCLEOTIDE SEQUENCE</scope>
</reference>
<dbReference type="EMBL" id="UYJE01006493">
    <property type="protein sequence ID" value="VDI46438.1"/>
    <property type="molecule type" value="Genomic_DNA"/>
</dbReference>
<sequence length="163" mass="17853">MFDFSSQNRLWITESIYINHMDVARLFVLLLILTTALCNHTTITRCARTRTGRLVCNRVAVAHRPATGTPTSSRRSPSGTQNRGFLGRFSGGFGPNARVGRGLFASDRFLQSSFGGGGGGSSAPRGNLLNNNLFFRRQFGRGPFRSIPNGPLASWSRLPFGFI</sequence>
<evidence type="ECO:0000313" key="1">
    <source>
        <dbReference type="EMBL" id="VDI46438.1"/>
    </source>
</evidence>
<comment type="caution">
    <text evidence="1">The sequence shown here is derived from an EMBL/GenBank/DDBJ whole genome shotgun (WGS) entry which is preliminary data.</text>
</comment>